<proteinExistence type="predicted"/>
<feature type="transmembrane region" description="Helical" evidence="6">
    <location>
        <begin position="407"/>
        <end position="433"/>
    </location>
</feature>
<reference evidence="9" key="1">
    <citation type="journal article" date="2017" name="Nat. Microbiol.">
        <title>Global analysis of biosynthetic gene clusters reveals vast potential of secondary metabolite production in Penicillium species.</title>
        <authorList>
            <person name="Nielsen J.C."/>
            <person name="Grijseels S."/>
            <person name="Prigent S."/>
            <person name="Ji B."/>
            <person name="Dainat J."/>
            <person name="Nielsen K.F."/>
            <person name="Frisvad J.C."/>
            <person name="Workman M."/>
            <person name="Nielsen J."/>
        </authorList>
    </citation>
    <scope>NUCLEOTIDE SEQUENCE [LARGE SCALE GENOMIC DNA]</scope>
    <source>
        <strain evidence="9">IBT 24891</strain>
    </source>
</reference>
<feature type="transmembrane region" description="Helical" evidence="6">
    <location>
        <begin position="177"/>
        <end position="196"/>
    </location>
</feature>
<dbReference type="SUPFAM" id="SSF103473">
    <property type="entry name" value="MFS general substrate transporter"/>
    <property type="match status" value="1"/>
</dbReference>
<keyword evidence="5 6" id="KW-0472">Membrane</keyword>
<keyword evidence="3 6" id="KW-0812">Transmembrane</keyword>
<keyword evidence="2" id="KW-0813">Transport</keyword>
<keyword evidence="9" id="KW-1185">Reference proteome</keyword>
<keyword evidence="4 6" id="KW-1133">Transmembrane helix</keyword>
<evidence type="ECO:0000256" key="5">
    <source>
        <dbReference type="ARBA" id="ARBA00023136"/>
    </source>
</evidence>
<protein>
    <recommendedName>
        <fullName evidence="7">Major facilitator superfamily (MFS) profile domain-containing protein</fullName>
    </recommendedName>
</protein>
<evidence type="ECO:0000313" key="8">
    <source>
        <dbReference type="EMBL" id="OQE21260.1"/>
    </source>
</evidence>
<dbReference type="GO" id="GO:0022857">
    <property type="term" value="F:transmembrane transporter activity"/>
    <property type="evidence" value="ECO:0007669"/>
    <property type="project" value="InterPro"/>
</dbReference>
<comment type="caution">
    <text evidence="8">The sequence shown here is derived from an EMBL/GenBank/DDBJ whole genome shotgun (WGS) entry which is preliminary data.</text>
</comment>
<feature type="transmembrane region" description="Helical" evidence="6">
    <location>
        <begin position="380"/>
        <end position="401"/>
    </location>
</feature>
<dbReference type="EMBL" id="MLKD01000012">
    <property type="protein sequence ID" value="OQE21260.1"/>
    <property type="molecule type" value="Genomic_DNA"/>
</dbReference>
<feature type="transmembrane region" description="Helical" evidence="6">
    <location>
        <begin position="277"/>
        <end position="300"/>
    </location>
</feature>
<feature type="transmembrane region" description="Helical" evidence="6">
    <location>
        <begin position="21"/>
        <end position="41"/>
    </location>
</feature>
<evidence type="ECO:0000259" key="7">
    <source>
        <dbReference type="PROSITE" id="PS50850"/>
    </source>
</evidence>
<feature type="transmembrane region" description="Helical" evidence="6">
    <location>
        <begin position="472"/>
        <end position="493"/>
    </location>
</feature>
<evidence type="ECO:0000256" key="2">
    <source>
        <dbReference type="ARBA" id="ARBA00022448"/>
    </source>
</evidence>
<dbReference type="InterPro" id="IPR036259">
    <property type="entry name" value="MFS_trans_sf"/>
</dbReference>
<gene>
    <name evidence="8" type="ORF">PENSTE_c012G06116</name>
</gene>
<dbReference type="PANTHER" id="PTHR23502:SF151">
    <property type="entry name" value="MAJOR FACILITATOR SUPERFAMILY (MFS) PROFILE DOMAIN-CONTAINING PROTEIN"/>
    <property type="match status" value="1"/>
</dbReference>
<dbReference type="PANTHER" id="PTHR23502">
    <property type="entry name" value="MAJOR FACILITATOR SUPERFAMILY"/>
    <property type="match status" value="1"/>
</dbReference>
<organism evidence="8 9">
    <name type="scientific">Penicillium steckii</name>
    <dbReference type="NCBI Taxonomy" id="303698"/>
    <lineage>
        <taxon>Eukaryota</taxon>
        <taxon>Fungi</taxon>
        <taxon>Dikarya</taxon>
        <taxon>Ascomycota</taxon>
        <taxon>Pezizomycotina</taxon>
        <taxon>Eurotiomycetes</taxon>
        <taxon>Eurotiomycetidae</taxon>
        <taxon>Eurotiales</taxon>
        <taxon>Aspergillaceae</taxon>
        <taxon>Penicillium</taxon>
    </lineage>
</organism>
<evidence type="ECO:0000313" key="9">
    <source>
        <dbReference type="Proteomes" id="UP000191285"/>
    </source>
</evidence>
<feature type="transmembrane region" description="Helical" evidence="6">
    <location>
        <begin position="146"/>
        <end position="165"/>
    </location>
</feature>
<dbReference type="AlphaFoldDB" id="A0A1V6T5Q6"/>
<feature type="transmembrane region" description="Helical" evidence="6">
    <location>
        <begin position="53"/>
        <end position="76"/>
    </location>
</feature>
<dbReference type="OrthoDB" id="440553at2759"/>
<evidence type="ECO:0000256" key="4">
    <source>
        <dbReference type="ARBA" id="ARBA00022989"/>
    </source>
</evidence>
<dbReference type="Proteomes" id="UP000191285">
    <property type="component" value="Unassembled WGS sequence"/>
</dbReference>
<dbReference type="Gene3D" id="1.20.1720.10">
    <property type="entry name" value="Multidrug resistance protein D"/>
    <property type="match status" value="1"/>
</dbReference>
<dbReference type="PROSITE" id="PS50850">
    <property type="entry name" value="MFS"/>
    <property type="match status" value="1"/>
</dbReference>
<evidence type="ECO:0000256" key="1">
    <source>
        <dbReference type="ARBA" id="ARBA00004141"/>
    </source>
</evidence>
<dbReference type="InterPro" id="IPR020846">
    <property type="entry name" value="MFS_dom"/>
</dbReference>
<dbReference type="GO" id="GO:0005886">
    <property type="term" value="C:plasma membrane"/>
    <property type="evidence" value="ECO:0007669"/>
    <property type="project" value="TreeGrafter"/>
</dbReference>
<sequence>MNDQSTPPEPYTIYDRRQKALIVFVVTFAASSSLLASNIYFPAINAIATDLNVSVELVNLSITAYLLFQGLAPSLWGPISDVQGRRTAYACTLLVLVGACIGLARTNNYASLVILRCLQSTGSASTVAIGSGVIGDITIRDDRGGYMGYFQGGMLIPIAVAPVIGGLLDGFLGWKSIFWFLVVYSGVLFLLVIILLPETNRSIVGNGTRRIGIADGNDKGKGRSFRQGFLKYPLGVYQRFSTVSWDSNRPSPQLAPRKKIDFLGPIRMLTRKDIFPVVFFFAVYFAVWQMSVTAICALFQDRYNLTEIQTGLTFIANGVGSTIGTLITGKLLDKDYQQVQVQFQEKLQVGTTSSTGIHDKPTLECSKHPDFPLEKARLRLCPIFAILQCLSILLFAWSIQYSDNVHIAVPIVSTFITGWTSVSTQSIVTTYLVDIYPDNSAAATASLNLARCGFAAGGTSFIMPLVGGVGVGVAFTICAAVQGIALIGLFVQWRFAGRWRMKKG</sequence>
<evidence type="ECO:0000256" key="6">
    <source>
        <dbReference type="SAM" id="Phobius"/>
    </source>
</evidence>
<evidence type="ECO:0000256" key="3">
    <source>
        <dbReference type="ARBA" id="ARBA00022692"/>
    </source>
</evidence>
<comment type="subcellular location">
    <subcellularLocation>
        <location evidence="1">Membrane</location>
        <topology evidence="1">Multi-pass membrane protein</topology>
    </subcellularLocation>
</comment>
<dbReference type="Gene3D" id="1.20.1250.20">
    <property type="entry name" value="MFS general substrate transporter like domains"/>
    <property type="match status" value="1"/>
</dbReference>
<feature type="domain" description="Major facilitator superfamily (MFS) profile" evidence="7">
    <location>
        <begin position="22"/>
        <end position="500"/>
    </location>
</feature>
<dbReference type="STRING" id="303698.A0A1V6T5Q6"/>
<dbReference type="FunFam" id="1.20.1720.10:FF:000009">
    <property type="entry name" value="MFS multidrug transporter"/>
    <property type="match status" value="1"/>
</dbReference>
<dbReference type="Pfam" id="PF07690">
    <property type="entry name" value="MFS_1"/>
    <property type="match status" value="1"/>
</dbReference>
<dbReference type="InterPro" id="IPR011701">
    <property type="entry name" value="MFS"/>
</dbReference>
<name>A0A1V6T5Q6_9EURO</name>
<accession>A0A1V6T5Q6</accession>